<dbReference type="SUPFAM" id="SSF50939">
    <property type="entry name" value="Sialidases"/>
    <property type="match status" value="1"/>
</dbReference>
<name>A0ABT3KN93_9BURK</name>
<dbReference type="NCBIfam" id="NF041766">
    <property type="entry name" value="choice_anch_U"/>
    <property type="match status" value="1"/>
</dbReference>
<evidence type="ECO:0000313" key="4">
    <source>
        <dbReference type="EMBL" id="MCW5319750.1"/>
    </source>
</evidence>
<feature type="domain" description="Bacterial Ig-like" evidence="3">
    <location>
        <begin position="1940"/>
        <end position="2029"/>
    </location>
</feature>
<feature type="region of interest" description="Disordered" evidence="2">
    <location>
        <begin position="2244"/>
        <end position="2271"/>
    </location>
</feature>
<feature type="compositionally biased region" description="Low complexity" evidence="2">
    <location>
        <begin position="3174"/>
        <end position="3188"/>
    </location>
</feature>
<feature type="region of interest" description="Disordered" evidence="2">
    <location>
        <begin position="2367"/>
        <end position="2387"/>
    </location>
</feature>
<feature type="domain" description="Bacterial Ig-like" evidence="3">
    <location>
        <begin position="454"/>
        <end position="549"/>
    </location>
</feature>
<feature type="region of interest" description="Disordered" evidence="2">
    <location>
        <begin position="1416"/>
        <end position="1448"/>
    </location>
</feature>
<gene>
    <name evidence="4" type="ORF">D5039_00745</name>
</gene>
<dbReference type="InterPro" id="IPR011801">
    <property type="entry name" value="Swm_rep_I_cyn"/>
</dbReference>
<feature type="domain" description="Bacterial Ig-like" evidence="3">
    <location>
        <begin position="1027"/>
        <end position="1132"/>
    </location>
</feature>
<dbReference type="InterPro" id="IPR028059">
    <property type="entry name" value="SWM_rpt"/>
</dbReference>
<feature type="region of interest" description="Disordered" evidence="2">
    <location>
        <begin position="3173"/>
        <end position="3199"/>
    </location>
</feature>
<feature type="compositionally biased region" description="Low complexity" evidence="2">
    <location>
        <begin position="2246"/>
        <end position="2256"/>
    </location>
</feature>
<feature type="domain" description="Bacterial Ig-like" evidence="3">
    <location>
        <begin position="1481"/>
        <end position="1585"/>
    </location>
</feature>
<comment type="caution">
    <text evidence="4">The sequence shown here is derived from an EMBL/GenBank/DDBJ whole genome shotgun (WGS) entry which is preliminary data.</text>
</comment>
<feature type="domain" description="Bacterial Ig-like" evidence="3">
    <location>
        <begin position="921"/>
        <end position="1025"/>
    </location>
</feature>
<dbReference type="Pfam" id="PF19078">
    <property type="entry name" value="Big_12"/>
    <property type="match status" value="15"/>
</dbReference>
<feature type="domain" description="Bacterial Ig-like" evidence="3">
    <location>
        <begin position="1822"/>
        <end position="1925"/>
    </location>
</feature>
<accession>A0ABT3KN93</accession>
<reference evidence="5" key="1">
    <citation type="submission" date="2023-07" db="EMBL/GenBank/DDBJ databases">
        <title>Verminephrobacter genomes.</title>
        <authorList>
            <person name="Lund M.B."/>
        </authorList>
    </citation>
    <scope>NUCLEOTIDE SEQUENCE [LARGE SCALE GENOMIC DNA]</scope>
    <source>
        <strain evidence="5">AtM5-05</strain>
    </source>
</reference>
<dbReference type="EMBL" id="QZCW01000001">
    <property type="protein sequence ID" value="MCW5319750.1"/>
    <property type="molecule type" value="Genomic_DNA"/>
</dbReference>
<evidence type="ECO:0000256" key="1">
    <source>
        <dbReference type="ARBA" id="ARBA00022729"/>
    </source>
</evidence>
<keyword evidence="5" id="KW-1185">Reference proteome</keyword>
<dbReference type="Pfam" id="PF13753">
    <property type="entry name" value="SWM_repeat"/>
    <property type="match status" value="10"/>
</dbReference>
<protein>
    <recommendedName>
        <fullName evidence="3">Bacterial Ig-like domain-containing protein</fullName>
    </recommendedName>
</protein>
<feature type="compositionally biased region" description="Low complexity" evidence="2">
    <location>
        <begin position="2368"/>
        <end position="2377"/>
    </location>
</feature>
<feature type="compositionally biased region" description="Polar residues" evidence="2">
    <location>
        <begin position="2257"/>
        <end position="2268"/>
    </location>
</feature>
<evidence type="ECO:0000256" key="2">
    <source>
        <dbReference type="SAM" id="MobiDB-lite"/>
    </source>
</evidence>
<dbReference type="RefSeq" id="WP_265280719.1">
    <property type="nucleotide sequence ID" value="NZ_QZCW01000001.1"/>
</dbReference>
<feature type="region of interest" description="Disordered" evidence="2">
    <location>
        <begin position="1671"/>
        <end position="1700"/>
    </location>
</feature>
<dbReference type="InterPro" id="IPR036278">
    <property type="entry name" value="Sialidase_sf"/>
</dbReference>
<sequence length="3529" mass="365253">MTVTAVRIWASTYALSKGTSVRVHFEFNDWPLQSSFRHYDCRLLPGGARWTSELTRDPDNAKHYWATLSTIDGETSTGGYVAYNPANLTDDSGTRGADTLFYSELFTVDTIGPRVTSITIDDTRLKAGETAKVRFVFSEKVDGASLKAAIDLSKAHGTLLGDVVTTDGGLTWTAVFAPAANTAYAKDCVIGVNASQVRDLFGNAGEGSPVYSNSYTVSTLGPSLTADAITFGDSVWGPGEQRIPVTLTFSKPVTGWMTLQVPAGRGAPTSSFHPNDPYYYNNEGYSTVWTAILEARTGEDANSTNNKVTVDLSGVTDCDGLRMTTTDRVESSNTYTIDNNTSRIIHHSDVSVSIRADKYTLGKGESTIVHFEFNRDIPDLTQSVMRLPKGTHWTSELFPSRPHSSRNHAFWATLSAKDGEEGSSGHVRVDLSKVNNGYGDLGAGSQISELFSIDTVRPKHRSITIDDEHLQAGETATVTFVFTEKVANFQSAIDLSKAHGTLGSLSTTDGGITWTAPFTPAANTANAERCVISVRMNEVRDLHGNPGTDLDGGNIPVNSGGYSVSTLGPSLAAEAITFHERVLTGHQRTTTVTLSFSEPVKGLSSANLHLSAGKGTLSAPLARNPDANGHSTVWTTTLTAPAAGTNNSQNNKVTVDLTGVSDRDGLQATTNRVESSDTYAIDSNRPHVPGLHSVRVWADKYTLGPGESTRVHFEFNETPYVIPREGNLVWLSGRPGSLESMPGTQWDEDMSKDPHNPKHFWMTLRAKDGVEGASGRVTMDLGKTHDANESFGTGTYSSPLFTIDTVRPRVLRITIDDTQLRAGETAQVTFVFNERVNGPSVRSAIDLSNAYGRVDEIYSTDGGETWVATFIPAANTANAQAWISLNMGRVYDLFGNTGEGNPVYSNGYTVSTLGPSLAADAITFSESAFTLNKQTMTVTLTFSEPVKGLSSTNLRAPEGAGTLSAPLARNADANGYSSVWSATVTAPTGAMNNSENHKITADLVGVTDRDGLSAAGRVESSNTYAIDVQRPSIVEITMSDTTLGIGEVATATIRFAERVRDFTLADLRVYSGSMLSGTLSDLLSTDGGQTWTVKLTPTGYSNSHGSHGRQLGDNMIVVRQNSVVDWMGNSGPADDKYGPSYTVDHAAPVLTGAGSIAYVQGETDSSLDAGETATVTFIFSEAVRGLDTRCILPYVSVGSTKTLLGAAGGTLSNLVAFNGGTTWTATLTAPTGSSTLSNVKLGVDMSRVSDESGNVGSQIHASGISYHIDTTVSRTRPSATVALADSVLTADESSTVTITFSERVTGLDTTDVDLAHANGTLGALSTADDGITWTASFTPKVDTEDASNTIGVNLAGVTNGAGRTGAGNAISPNYAVNTVRPSATVHLTDPALTPGETSTVTFQFSEPVTGFGLEDVIHDDPAGTLSPPRASADGRTWTSTLTPHADTHDLSNEISVRLSGVTNAAGNTGLGSTAPSPYAVDTQLPRATITLANTALKAGETTLVTFAFNRAVTGFDAADIDLSNANGTLGNLTNLGHSTLWTATFTPTASLMDASNSIRVHLAGVQATGPRTIGQGQASSANYTIDTQRPTATITLADTTLSADETTTVTFRFNEPVSDFTRDDIALTDANGTLGDPTTDDDGRTWTATFTPTTHVNDTNNTIRVNLPGVTNAAGNAGTGSTSSASYTVDTRPATDTEDSLRPRLTATNPITINDSKLGIGESTTVSIRFSKAIAADSFHIDDLSAGGSAKLSNLHSTDGGTTWEVTLTAPGPDDFASTPHYDVTRYNSTGNQIRVNLAGVTDLTDNAGVGQAVSTVTYDIDVLPPRCTIRLADSTLSAGETTTVSFSFNEPVTGLDARDIDLSNANGTLGPLTALADGRTWSAPFTPSANINDASNTIRLAMRGVVDLAGNPAQNGTAVSSNYRIDTRPGTADQAPDLSASVTLTDEHLTAGETATVIMAFNQPVPGLTINDIDLTQANGTLSEPALSADGRTWTATFTPTANVNAASNTIRVNLAGLTGSATSANFSVHTAPSAATITLADTVLTTGHTTTVTFTFTQTVLGFTVDDMDLTQANGTLGPLTTVNNKTWTATFTPKAAVNDAANHISVNLAGVSTVDGRSGTGSVSSDNYAVNTQLPDTTRPALSTATVNGNQLVLTYTEENTLSDATLTGSAGFTVTNAAGTTIAVTSAVVNAAAKTITLTLGHAVAHGEDVAISYTQPEGAGGVADAAGNSAANFPDMRVTNTTPAPADTTPPQLITSGETTSPRVNGDQLVLSFDDSSDLDPEHKPANEAFAVLVDGVANAVTSVTVDGQTKTVTLTLSTAVTSGQPITVAYADPTSDNDSNAIQDAAGNDAAHFAATEVINNTPAPADTTPPQLITSGETTRPRVNGDQLVLSFDDSSDLDADPEHKPANEAFAVLVNGALNAVTSVTVEAQAKTVTLTLSTAVTSGQTVTVAYADATSDNDANAIQDAAGNDAAHFAATEVLNNTPAPADTTPPQLITSGTAGPRTLDSDLVLEFSDASNLDATEAHKPLSGDFTVLVDGAANAVTSVIVGANSKLVYLTLSTPVRHAQSVRIAYNDSTPDDTSAIRDTAGNRLTSFPSTAVNNRVPDRENPQLITTGDTTRPRVNGDQLVLSFGNTDNLDADPIYQPESEAFAVLVDGAENAVTNVTVDARANTITLTLTMAVSHGQTVTVAYADPTTGNDANAIQDTAGNDAAHFAATAVVNNTPAPDTTPPECSSAAVHGDQLVLTYTEANTLSDAALTGNAGFTVSSTADTDITVSSAVVDATAKTVTLTLSRAVSSAETVTVNYTKPETGGVQDAAGNDAADLSSQAVTNNTPAPADTTPPECSSAAVHGDQLVLTYIEANTLSDAALTGNAGFTVSSTADTDITVSSAVVDATAKTVTLTLSRAVSSAETVTVNYTKPETGGVQDAAGNDAADLSSQAVTNNTPAPADTTPPECSSAAVHGDQLVLTYIEANTLSDAALTGNAGFTVSSTADTDITVSSAVVDATAKTVTLTLSRAVSSAETVTVNYTKPETGGVQDAAGNDAADLSSQAVTNNTPAPADTTPPECSSAAVHGDQLVLTYIEANTLSGAALTGNAGFTVSSTADTDITVSSAVVDATAKTVTLTLSRAVTSAETVTVNYTKPETGGVQDAAGNDAADLSSQAVTNNTPAPADATPPQLITSGETTRPRVNGDQLVLSFDDSSDLDADPIYKPANEAFTVLVNGVANAVTNVTVQAQTKTVTLTLTTAVTSGQSVTVAYAAPSPDSNDANAIQDAAGNDAPSFAATAVTNHTPAPADTMSSVIRTATVDSAIAADNRTSAPLTNKDTRDNTNSDGNGDGIPDSTQAAVASTRPVLSPTGASQPADAASPPVTLVAGSQDGKLDPDSSGARVTRLEQEDAPAQLPQGMEMPLGLLSFETTRATGRSSEPFSLYVDAALGVGGYWVQDSTGTWINLSSAPYSGKVASERERLRLDFEITDGGQFDADGQANGVITAPGATARMQLSVVGQTSDAASGSWF</sequence>
<dbReference type="InterPro" id="IPR014755">
    <property type="entry name" value="Cu-Rt/internalin_Ig-like"/>
</dbReference>
<proteinExistence type="predicted"/>
<feature type="domain" description="Bacterial Ig-like" evidence="3">
    <location>
        <begin position="1378"/>
        <end position="1479"/>
    </location>
</feature>
<feature type="compositionally biased region" description="Low complexity" evidence="2">
    <location>
        <begin position="1671"/>
        <end position="1689"/>
    </location>
</feature>
<organism evidence="4 5">
    <name type="scientific">Verminephrobacter aporrectodeae subsp. tuberculatae</name>
    <dbReference type="NCBI Taxonomy" id="1110392"/>
    <lineage>
        <taxon>Bacteria</taxon>
        <taxon>Pseudomonadati</taxon>
        <taxon>Pseudomonadota</taxon>
        <taxon>Betaproteobacteria</taxon>
        <taxon>Burkholderiales</taxon>
        <taxon>Comamonadaceae</taxon>
        <taxon>Verminephrobacter</taxon>
    </lineage>
</organism>
<feature type="domain" description="Bacterial Ig-like" evidence="3">
    <location>
        <begin position="2032"/>
        <end position="2133"/>
    </location>
</feature>
<feature type="domain" description="Bacterial Ig-like" evidence="3">
    <location>
        <begin position="1709"/>
        <end position="1815"/>
    </location>
</feature>
<dbReference type="Gene3D" id="2.60.40.1220">
    <property type="match status" value="8"/>
</dbReference>
<feature type="domain" description="Bacterial Ig-like" evidence="3">
    <location>
        <begin position="1274"/>
        <end position="1376"/>
    </location>
</feature>
<dbReference type="Proteomes" id="UP001208935">
    <property type="component" value="Unassembled WGS sequence"/>
</dbReference>
<feature type="domain" description="Bacterial Ig-like" evidence="3">
    <location>
        <begin position="1163"/>
        <end position="1262"/>
    </location>
</feature>
<keyword evidence="1" id="KW-0732">Signal</keyword>
<dbReference type="InterPro" id="IPR053784">
    <property type="entry name" value="Choice_anch_U_dom"/>
</dbReference>
<dbReference type="NCBIfam" id="TIGR02059">
    <property type="entry name" value="swm_rep_I"/>
    <property type="match status" value="10"/>
</dbReference>
<feature type="region of interest" description="Disordered" evidence="2">
    <location>
        <begin position="3325"/>
        <end position="3402"/>
    </location>
</feature>
<dbReference type="InterPro" id="IPR044048">
    <property type="entry name" value="Big_12"/>
</dbReference>
<evidence type="ECO:0000313" key="5">
    <source>
        <dbReference type="Proteomes" id="UP001208935"/>
    </source>
</evidence>
<feature type="domain" description="Bacterial Ig-like" evidence="3">
    <location>
        <begin position="1586"/>
        <end position="1689"/>
    </location>
</feature>
<feature type="domain" description="Bacterial Ig-like" evidence="3">
    <location>
        <begin position="109"/>
        <end position="208"/>
    </location>
</feature>
<evidence type="ECO:0000259" key="3">
    <source>
        <dbReference type="Pfam" id="PF19078"/>
    </source>
</evidence>
<feature type="domain" description="Bacterial Ig-like" evidence="3">
    <location>
        <begin position="576"/>
        <end position="670"/>
    </location>
</feature>
<feature type="domain" description="Bacterial Ig-like" evidence="3">
    <location>
        <begin position="804"/>
        <end position="901"/>
    </location>
</feature>